<dbReference type="Proteomes" id="UP000192902">
    <property type="component" value="Chromosome"/>
</dbReference>
<dbReference type="KEGG" id="ccun:CCUN_0382"/>
<dbReference type="STRING" id="1121267.CCUN_0382"/>
<protein>
    <submittedName>
        <fullName evidence="1">Uncharacterized protein</fullName>
    </submittedName>
</protein>
<gene>
    <name evidence="1" type="ORF">CCUN_0382</name>
</gene>
<reference evidence="1 2" key="1">
    <citation type="submission" date="2017-04" db="EMBL/GenBank/DDBJ databases">
        <title>Complete genome sequence of the Campylobacter cuniculorum type strain LMG24588.</title>
        <authorList>
            <person name="Miller W.G."/>
            <person name="Yee E."/>
            <person name="Revez J."/>
            <person name="Bono J.L."/>
            <person name="Rossi M."/>
        </authorList>
    </citation>
    <scope>NUCLEOTIDE SEQUENCE [LARGE SCALE GENOMIC DNA]</scope>
    <source>
        <strain evidence="1 2">LMG 24588</strain>
    </source>
</reference>
<proteinExistence type="predicted"/>
<dbReference type="AlphaFoldDB" id="A0A1W6BVD1"/>
<name>A0A1W6BVD1_9BACT</name>
<evidence type="ECO:0000313" key="2">
    <source>
        <dbReference type="Proteomes" id="UP000192902"/>
    </source>
</evidence>
<organism evidence="1 2">
    <name type="scientific">Campylobacter cuniculorum DSM 23162 = LMG 24588</name>
    <dbReference type="NCBI Taxonomy" id="1121267"/>
    <lineage>
        <taxon>Bacteria</taxon>
        <taxon>Pseudomonadati</taxon>
        <taxon>Campylobacterota</taxon>
        <taxon>Epsilonproteobacteria</taxon>
        <taxon>Campylobacterales</taxon>
        <taxon>Campylobacteraceae</taxon>
        <taxon>Campylobacter</taxon>
    </lineage>
</organism>
<dbReference type="EMBL" id="CP020867">
    <property type="protein sequence ID" value="ARJ56034.1"/>
    <property type="molecule type" value="Genomic_DNA"/>
</dbReference>
<evidence type="ECO:0000313" key="1">
    <source>
        <dbReference type="EMBL" id="ARJ56034.1"/>
    </source>
</evidence>
<accession>A0A1W6BVD1</accession>
<sequence>MFKKGKNLLNKNEPFFKKIYCLKNHCEKISQNFAFFLSGSFDKLFRSFGVKTQ</sequence>